<evidence type="ECO:0000256" key="1">
    <source>
        <dbReference type="SAM" id="Phobius"/>
    </source>
</evidence>
<name>A0A3G4ZWA1_9VIRU</name>
<keyword evidence="1" id="KW-0472">Membrane</keyword>
<proteinExistence type="predicted"/>
<accession>A0A3G4ZWA1</accession>
<dbReference type="EMBL" id="MK072073">
    <property type="protein sequence ID" value="AYV78261.1"/>
    <property type="molecule type" value="Genomic_DNA"/>
</dbReference>
<sequence length="105" mass="11259">MSATLLSLISKIENPSDSLSAIIGLSTLGGIVGVYCSGITEKDDKEVKNESIPKNIIEIPETVDEPKIKNTNKKKKITFFLLGAGIVGLISTIISKISNKQKSNK</sequence>
<organism evidence="2">
    <name type="scientific">Edafosvirus sp</name>
    <dbReference type="NCBI Taxonomy" id="2487765"/>
    <lineage>
        <taxon>Viruses</taxon>
        <taxon>Varidnaviria</taxon>
        <taxon>Bamfordvirae</taxon>
        <taxon>Nucleocytoviricota</taxon>
        <taxon>Megaviricetes</taxon>
        <taxon>Imitervirales</taxon>
        <taxon>Mimiviridae</taxon>
        <taxon>Klosneuvirinae</taxon>
    </lineage>
</organism>
<protein>
    <submittedName>
        <fullName evidence="2">Uncharacterized protein</fullName>
    </submittedName>
</protein>
<evidence type="ECO:0000313" key="2">
    <source>
        <dbReference type="EMBL" id="AYV78261.1"/>
    </source>
</evidence>
<keyword evidence="1" id="KW-0812">Transmembrane</keyword>
<feature type="transmembrane region" description="Helical" evidence="1">
    <location>
        <begin position="77"/>
        <end position="97"/>
    </location>
</feature>
<gene>
    <name evidence="2" type="ORF">Edafosvirus8_11</name>
</gene>
<feature type="transmembrane region" description="Helical" evidence="1">
    <location>
        <begin position="20"/>
        <end position="39"/>
    </location>
</feature>
<reference evidence="2" key="1">
    <citation type="submission" date="2018-10" db="EMBL/GenBank/DDBJ databases">
        <title>Hidden diversity of soil giant viruses.</title>
        <authorList>
            <person name="Schulz F."/>
            <person name="Alteio L."/>
            <person name="Goudeau D."/>
            <person name="Ryan E.M."/>
            <person name="Malmstrom R.R."/>
            <person name="Blanchard J."/>
            <person name="Woyke T."/>
        </authorList>
    </citation>
    <scope>NUCLEOTIDE SEQUENCE</scope>
    <source>
        <strain evidence="2">EDV1</strain>
    </source>
</reference>
<keyword evidence="1" id="KW-1133">Transmembrane helix</keyword>